<feature type="region of interest" description="Disordered" evidence="3">
    <location>
        <begin position="580"/>
        <end position="681"/>
    </location>
</feature>
<evidence type="ECO:0000313" key="5">
    <source>
        <dbReference type="EMBL" id="CDL18875.1"/>
    </source>
</evidence>
<keyword evidence="2" id="KW-0946">Virion</keyword>
<dbReference type="PROSITE" id="PS51688">
    <property type="entry name" value="ICA"/>
    <property type="match status" value="1"/>
</dbReference>
<feature type="compositionally biased region" description="Basic and acidic residues" evidence="3">
    <location>
        <begin position="141"/>
        <end position="163"/>
    </location>
</feature>
<sequence length="813" mass="83152">MTMDPGEYAVSVTVKGKTAVYGRVRIEGTESTVTLNMLLRRSLVEVSIPGELLTDFRQIQNNVADDLATIRRLNEDTATKNTQATQSKESAAASAKSASDSAKTATSRAAEAGQKATDATEAATRAITAAGNAEESSTRAGESEKAAGADAEKARQHAEKARLAQESAGEILKRAEAATVSAEEARRMAENARGPRGPQGETGPKGDVGPKGETGPVGPQGPAGPKGERGDVGAQGAVGPAGPRGEKGEQGERGPQGIPGLKGDTGERGPKGDQGDMGPKGEKGDPGGPAGPQGPKGERGEAGPQGPMGARGERGETGPRGEPGPAGPRGERGETGPQGPRGEPGPAGSAANVADATTAQKGIVQLSSATDSDDETKAATPKAVKAAMDKADGCLEKAKNGDDIPDKVKFLNTVGAARVYGRDIHTGAGEWTTSEFVAWLKEKGAFDQPYWMMKASLHAEFNKVITDVGPGKLNLGGCAIEVMGTYNAAIVRVTIGEYGGDGFLNGTVCTCTVYGDTQRFHWRVDYSTKNKPDTVSQRDASTTQKGVVQLSSDTDSNDETKAATPKAVKAAMDVANEAKTKAEEAAAGGGVPGPKGEKGDTGPAGPAGPQGPKGDTGAAGPAGAQGPKGDKGDPGVAGPAGPAGAPGPKGDKGDPGVAGPAGPEGPQGPKGDTGAPGQGTELLTTANTWTQAQTFNGGINGNLTVNGNGSFNDVQIRSDKRNKRNLVKLDNALDRLEALTGYLYEIQYSADGWQTSVGLIAQDAQKALPELVTEDADVISGEKRLRLNYNGIIALLVEGFKTLRHEIKELREK</sequence>
<feature type="compositionally biased region" description="Low complexity" evidence="3">
    <location>
        <begin position="335"/>
        <end position="348"/>
    </location>
</feature>
<dbReference type="PANTHER" id="PTHR24023:SF1082">
    <property type="entry name" value="COLLAGEN TRIPLE HELIX REPEAT"/>
    <property type="match status" value="1"/>
</dbReference>
<dbReference type="PANTHER" id="PTHR24023">
    <property type="entry name" value="COLLAGEN ALPHA"/>
    <property type="match status" value="1"/>
</dbReference>
<gene>
    <name evidence="5" type="primary">ORF65</name>
</gene>
<dbReference type="InterPro" id="IPR005068">
    <property type="entry name" value="Phage_lambda_Stf-r2"/>
</dbReference>
<feature type="compositionally biased region" description="Basic and acidic residues" evidence="3">
    <location>
        <begin position="264"/>
        <end position="285"/>
    </location>
</feature>
<feature type="region of interest" description="Disordered" evidence="3">
    <location>
        <begin position="78"/>
        <end position="352"/>
    </location>
</feature>
<feature type="domain" description="Peptidase S74" evidence="4">
    <location>
        <begin position="718"/>
        <end position="813"/>
    </location>
</feature>
<evidence type="ECO:0000256" key="3">
    <source>
        <dbReference type="SAM" id="MobiDB-lite"/>
    </source>
</evidence>
<reference evidence="5 6" key="2">
    <citation type="submission" date="2015-10" db="EMBL/GenBank/DDBJ databases">
        <title>Complete genome sequence of Stx2 bacteriophages.</title>
        <authorList>
            <person name="Beutin L."/>
            <person name="Hammerl J.A."/>
            <person name="Reetz J."/>
            <person name="Strauch E."/>
        </authorList>
    </citation>
    <scope>NUCLEOTIDE SEQUENCE [LARGE SCALE GENOMIC DNA]</scope>
</reference>
<dbReference type="GO" id="GO:0019062">
    <property type="term" value="P:virion attachment to host cell"/>
    <property type="evidence" value="ECO:0007669"/>
    <property type="project" value="InterPro"/>
</dbReference>
<feature type="compositionally biased region" description="Low complexity" evidence="3">
    <location>
        <begin position="84"/>
        <end position="133"/>
    </location>
</feature>
<comment type="subcellular location">
    <subcellularLocation>
        <location evidence="1">Virion</location>
    </subcellularLocation>
</comment>
<keyword evidence="2" id="KW-1227">Viral tail protein</keyword>
<reference evidence="6" key="1">
    <citation type="submission" date="2013-10" db="EMBL/GenBank/DDBJ databases">
        <authorList>
            <person name="Hammerl J."/>
        </authorList>
    </citation>
    <scope>NUCLEOTIDE SEQUENCE [LARGE SCALE GENOMIC DNA]</scope>
</reference>
<feature type="compositionally biased region" description="Low complexity" evidence="3">
    <location>
        <begin position="232"/>
        <end position="243"/>
    </location>
</feature>
<evidence type="ECO:0000256" key="1">
    <source>
        <dbReference type="ARBA" id="ARBA00004328"/>
    </source>
</evidence>
<feature type="region of interest" description="Disordered" evidence="3">
    <location>
        <begin position="529"/>
        <end position="568"/>
    </location>
</feature>
<protein>
    <submittedName>
        <fullName evidence="5">Phage tail fibre</fullName>
    </submittedName>
</protein>
<feature type="compositionally biased region" description="Low complexity" evidence="3">
    <location>
        <begin position="634"/>
        <end position="648"/>
    </location>
</feature>
<evidence type="ECO:0000259" key="4">
    <source>
        <dbReference type="PROSITE" id="PS51688"/>
    </source>
</evidence>
<dbReference type="InterPro" id="IPR008160">
    <property type="entry name" value="Collagen"/>
</dbReference>
<dbReference type="InterPro" id="IPR050149">
    <property type="entry name" value="Collagen_superfamily"/>
</dbReference>
<evidence type="ECO:0000256" key="2">
    <source>
        <dbReference type="ARBA" id="ARBA00022732"/>
    </source>
</evidence>
<dbReference type="GO" id="GO:0031012">
    <property type="term" value="C:extracellular matrix"/>
    <property type="evidence" value="ECO:0007669"/>
    <property type="project" value="TreeGrafter"/>
</dbReference>
<dbReference type="GO" id="GO:0005615">
    <property type="term" value="C:extracellular space"/>
    <property type="evidence" value="ECO:0007669"/>
    <property type="project" value="TreeGrafter"/>
</dbReference>
<name>A0A0P0ZGL7_9CAUD</name>
<feature type="compositionally biased region" description="Polar residues" evidence="3">
    <location>
        <begin position="533"/>
        <end position="554"/>
    </location>
</feature>
<evidence type="ECO:0000313" key="6">
    <source>
        <dbReference type="Proteomes" id="UP000246342"/>
    </source>
</evidence>
<dbReference type="InterPro" id="IPR030392">
    <property type="entry name" value="S74_ICA"/>
</dbReference>
<organism evidence="5 6">
    <name type="scientific">Escherichia phage P13771</name>
    <dbReference type="NCBI Taxonomy" id="1429232"/>
    <lineage>
        <taxon>Viruses</taxon>
        <taxon>Duplodnaviria</taxon>
        <taxon>Heunggongvirae</taxon>
        <taxon>Uroviricota</taxon>
        <taxon>Caudoviricetes</taxon>
        <taxon>Sepvirinae</taxon>
        <taxon>Oslovirus</taxon>
        <taxon>Oslovirus ov191</taxon>
    </lineage>
</organism>
<dbReference type="Pfam" id="PF01391">
    <property type="entry name" value="Collagen"/>
    <property type="match status" value="3"/>
</dbReference>
<feature type="compositionally biased region" description="Low complexity" evidence="3">
    <location>
        <begin position="610"/>
        <end position="627"/>
    </location>
</feature>
<dbReference type="GO" id="GO:0098015">
    <property type="term" value="C:virus tail"/>
    <property type="evidence" value="ECO:0007669"/>
    <property type="project" value="UniProtKB-KW"/>
</dbReference>
<proteinExistence type="predicted"/>
<dbReference type="EMBL" id="HG792104">
    <property type="protein sequence ID" value="CDL18875.1"/>
    <property type="molecule type" value="Genomic_DNA"/>
</dbReference>
<dbReference type="Proteomes" id="UP000246342">
    <property type="component" value="Segment"/>
</dbReference>
<dbReference type="Pfam" id="PF03406">
    <property type="entry name" value="Phage_fiber_2"/>
    <property type="match status" value="2"/>
</dbReference>
<dbReference type="GO" id="GO:0046718">
    <property type="term" value="P:symbiont entry into host cell"/>
    <property type="evidence" value="ECO:0007669"/>
    <property type="project" value="InterPro"/>
</dbReference>
<accession>A0A0P0ZGL7</accession>
<dbReference type="Pfam" id="PF13884">
    <property type="entry name" value="Peptidase_S74"/>
    <property type="match status" value="1"/>
</dbReference>